<accession>W7E264</accession>
<feature type="domain" description="F-box" evidence="1">
    <location>
        <begin position="1"/>
        <end position="45"/>
    </location>
</feature>
<keyword evidence="3" id="KW-1185">Reference proteome</keyword>
<reference evidence="2 3" key="1">
    <citation type="journal article" date="2013" name="PLoS Genet.">
        <title>Comparative genome structure, secondary metabolite, and effector coding capacity across Cochliobolus pathogens.</title>
        <authorList>
            <person name="Condon B.J."/>
            <person name="Leng Y."/>
            <person name="Wu D."/>
            <person name="Bushley K.E."/>
            <person name="Ohm R.A."/>
            <person name="Otillar R."/>
            <person name="Martin J."/>
            <person name="Schackwitz W."/>
            <person name="Grimwood J."/>
            <person name="MohdZainudin N."/>
            <person name="Xue C."/>
            <person name="Wang R."/>
            <person name="Manning V.A."/>
            <person name="Dhillon B."/>
            <person name="Tu Z.J."/>
            <person name="Steffenson B.J."/>
            <person name="Salamov A."/>
            <person name="Sun H."/>
            <person name="Lowry S."/>
            <person name="LaButti K."/>
            <person name="Han J."/>
            <person name="Copeland A."/>
            <person name="Lindquist E."/>
            <person name="Barry K."/>
            <person name="Schmutz J."/>
            <person name="Baker S.E."/>
            <person name="Ciuffetti L.M."/>
            <person name="Grigoriev I.V."/>
            <person name="Zhong S."/>
            <person name="Turgeon B.G."/>
        </authorList>
    </citation>
    <scope>NUCLEOTIDE SEQUENCE [LARGE SCALE GENOMIC DNA]</scope>
    <source>
        <strain evidence="2 3">FI3</strain>
    </source>
</reference>
<dbReference type="GeneID" id="26254205"/>
<organism evidence="2 3">
    <name type="scientific">Bipolaris victoriae (strain FI3)</name>
    <name type="common">Victoria blight of oats agent</name>
    <name type="synonym">Cochliobolus victoriae</name>
    <dbReference type="NCBI Taxonomy" id="930091"/>
    <lineage>
        <taxon>Eukaryota</taxon>
        <taxon>Fungi</taxon>
        <taxon>Dikarya</taxon>
        <taxon>Ascomycota</taxon>
        <taxon>Pezizomycotina</taxon>
        <taxon>Dothideomycetes</taxon>
        <taxon>Pleosporomycetidae</taxon>
        <taxon>Pleosporales</taxon>
        <taxon>Pleosporineae</taxon>
        <taxon>Pleosporaceae</taxon>
        <taxon>Bipolaris</taxon>
    </lineage>
</organism>
<dbReference type="PROSITE" id="PS50181">
    <property type="entry name" value="FBOX"/>
    <property type="match status" value="1"/>
</dbReference>
<dbReference type="HOGENOM" id="CLU_1992226_0_0_1"/>
<protein>
    <recommendedName>
        <fullName evidence="1">F-box domain-containing protein</fullName>
    </recommendedName>
</protein>
<dbReference type="RefSeq" id="XP_014554071.1">
    <property type="nucleotide sequence ID" value="XM_014698585.1"/>
</dbReference>
<dbReference type="InterPro" id="IPR001810">
    <property type="entry name" value="F-box_dom"/>
</dbReference>
<dbReference type="SUPFAM" id="SSF81383">
    <property type="entry name" value="F-box domain"/>
    <property type="match status" value="1"/>
</dbReference>
<dbReference type="EMBL" id="KI968766">
    <property type="protein sequence ID" value="EUN24488.1"/>
    <property type="molecule type" value="Genomic_DNA"/>
</dbReference>
<proteinExistence type="predicted"/>
<dbReference type="InterPro" id="IPR036047">
    <property type="entry name" value="F-box-like_dom_sf"/>
</dbReference>
<evidence type="ECO:0000259" key="1">
    <source>
        <dbReference type="PROSITE" id="PS50181"/>
    </source>
</evidence>
<evidence type="ECO:0000313" key="2">
    <source>
        <dbReference type="EMBL" id="EUN24488.1"/>
    </source>
</evidence>
<name>W7E264_BIPV3</name>
<dbReference type="Proteomes" id="UP000054337">
    <property type="component" value="Unassembled WGS sequence"/>
</dbReference>
<dbReference type="AlphaFoldDB" id="W7E264"/>
<sequence>MNNLPQELVDEICSYMPTEDLKHVLMLNRQFRYGAERYSGFFDEYTIKEDSIEFLSCYSCHRLLCLKEVIFKPMLPPVLKSPDSEELPCRESAEEIREKDESFTRQVQHLFDVQHLSNTLSLLEQQAGASSQRYIQLKPGHFIE</sequence>
<evidence type="ECO:0000313" key="3">
    <source>
        <dbReference type="Proteomes" id="UP000054337"/>
    </source>
</evidence>
<gene>
    <name evidence="2" type="ORF">COCVIDRAFT_28799</name>
</gene>
<dbReference type="OrthoDB" id="5985073at2759"/>